<keyword evidence="2" id="KW-1133">Transmembrane helix</keyword>
<evidence type="ECO:0000256" key="2">
    <source>
        <dbReference type="SAM" id="Phobius"/>
    </source>
</evidence>
<feature type="transmembrane region" description="Helical" evidence="2">
    <location>
        <begin position="207"/>
        <end position="231"/>
    </location>
</feature>
<evidence type="ECO:0000313" key="4">
    <source>
        <dbReference type="Proteomes" id="UP001142325"/>
    </source>
</evidence>
<keyword evidence="2" id="KW-0812">Transmembrane</keyword>
<feature type="compositionally biased region" description="Pro residues" evidence="1">
    <location>
        <begin position="9"/>
        <end position="19"/>
    </location>
</feature>
<reference evidence="3" key="2">
    <citation type="submission" date="2023-01" db="EMBL/GenBank/DDBJ databases">
        <authorList>
            <person name="Sun Q."/>
            <person name="Evtushenko L."/>
        </authorList>
    </citation>
    <scope>NUCLEOTIDE SEQUENCE</scope>
    <source>
        <strain evidence="3">VKM Ac-1958</strain>
    </source>
</reference>
<dbReference type="RefSeq" id="WP_204939476.1">
    <property type="nucleotide sequence ID" value="NZ_BAAAUM010000001.1"/>
</dbReference>
<sequence length="273" mass="26864">MTDAQQPVPQTPPVPPAPPIELTFDPPAAPPAAPAPAASAPDAVTAPAPNWSAAPPPPANFPGAPAVPGSAAPLAPALPTSAQPAAPAYGAPGYAVPGYGAPAAPQSGAAHSAGSPSSTGYAPPNGAYAAPIGGYTQGYPAPAAAEGPQTRTLGTVALIIALIAAVGTSFVGAYAALEIGRNALTPETLMSANTANVLSFLSPVREYVLWLEISFWAGTVLGIWALVQGIVATVKRRGRGMGIGAIILAVLGPVIYSMIVWIGFFAGAAIAGS</sequence>
<feature type="region of interest" description="Disordered" evidence="1">
    <location>
        <begin position="1"/>
        <end position="65"/>
    </location>
</feature>
<proteinExistence type="predicted"/>
<gene>
    <name evidence="3" type="ORF">GCM10017596_15880</name>
</gene>
<accession>A0A9W6HS44</accession>
<reference evidence="3" key="1">
    <citation type="journal article" date="2014" name="Int. J. Syst. Evol. Microbiol.">
        <title>Complete genome sequence of Corynebacterium casei LMG S-19264T (=DSM 44701T), isolated from a smear-ripened cheese.</title>
        <authorList>
            <consortium name="US DOE Joint Genome Institute (JGI-PGF)"/>
            <person name="Walter F."/>
            <person name="Albersmeier A."/>
            <person name="Kalinowski J."/>
            <person name="Ruckert C."/>
        </authorList>
    </citation>
    <scope>NUCLEOTIDE SEQUENCE</scope>
    <source>
        <strain evidence="3">VKM Ac-1958</strain>
    </source>
</reference>
<keyword evidence="4" id="KW-1185">Reference proteome</keyword>
<protein>
    <recommendedName>
        <fullName evidence="5">DUF4064 domain-containing protein</fullName>
    </recommendedName>
</protein>
<dbReference type="AlphaFoldDB" id="A0A9W6HS44"/>
<evidence type="ECO:0000256" key="1">
    <source>
        <dbReference type="SAM" id="MobiDB-lite"/>
    </source>
</evidence>
<evidence type="ECO:0008006" key="5">
    <source>
        <dbReference type="Google" id="ProtNLM"/>
    </source>
</evidence>
<dbReference type="Proteomes" id="UP001142325">
    <property type="component" value="Unassembled WGS sequence"/>
</dbReference>
<name>A0A9W6HS44_9MICO</name>
<comment type="caution">
    <text evidence="3">The sequence shown here is derived from an EMBL/GenBank/DDBJ whole genome shotgun (WGS) entry which is preliminary data.</text>
</comment>
<feature type="compositionally biased region" description="Low complexity" evidence="1">
    <location>
        <begin position="35"/>
        <end position="53"/>
    </location>
</feature>
<dbReference type="EMBL" id="BSET01000001">
    <property type="protein sequence ID" value="GLK01873.1"/>
    <property type="molecule type" value="Genomic_DNA"/>
</dbReference>
<evidence type="ECO:0000313" key="3">
    <source>
        <dbReference type="EMBL" id="GLK01873.1"/>
    </source>
</evidence>
<keyword evidence="2" id="KW-0472">Membrane</keyword>
<feature type="transmembrane region" description="Helical" evidence="2">
    <location>
        <begin position="156"/>
        <end position="177"/>
    </location>
</feature>
<organism evidence="3 4">
    <name type="scientific">Microbacterium keratanolyticum</name>
    <dbReference type="NCBI Taxonomy" id="67574"/>
    <lineage>
        <taxon>Bacteria</taxon>
        <taxon>Bacillati</taxon>
        <taxon>Actinomycetota</taxon>
        <taxon>Actinomycetes</taxon>
        <taxon>Micrococcales</taxon>
        <taxon>Microbacteriaceae</taxon>
        <taxon>Microbacterium</taxon>
    </lineage>
</organism>
<feature type="transmembrane region" description="Helical" evidence="2">
    <location>
        <begin position="243"/>
        <end position="271"/>
    </location>
</feature>